<comment type="caution">
    <text evidence="1">The sequence shown here is derived from an EMBL/GenBank/DDBJ whole genome shotgun (WGS) entry which is preliminary data.</text>
</comment>
<dbReference type="RefSeq" id="WP_112167002.1">
    <property type="nucleotide sequence ID" value="NZ_CP065024.1"/>
</dbReference>
<dbReference type="Pfam" id="PF01177">
    <property type="entry name" value="Asp_Glu_race"/>
    <property type="match status" value="1"/>
</dbReference>
<dbReference type="Proteomes" id="UP000284119">
    <property type="component" value="Unassembled WGS sequence"/>
</dbReference>
<organism evidence="1 2">
    <name type="scientific">Rahnella inusitata</name>
    <dbReference type="NCBI Taxonomy" id="58169"/>
    <lineage>
        <taxon>Bacteria</taxon>
        <taxon>Pseudomonadati</taxon>
        <taxon>Pseudomonadota</taxon>
        <taxon>Gammaproteobacteria</taxon>
        <taxon>Enterobacterales</taxon>
        <taxon>Yersiniaceae</taxon>
        <taxon>Rahnella</taxon>
    </lineage>
</organism>
<name>A0ABX9P470_9GAMM</name>
<proteinExistence type="predicted"/>
<dbReference type="EMBL" id="RAHG01000001">
    <property type="protein sequence ID" value="RJT15803.1"/>
    <property type="molecule type" value="Genomic_DNA"/>
</dbReference>
<keyword evidence="2" id="KW-1185">Reference proteome</keyword>
<gene>
    <name evidence="1" type="ORF">D5396_01375</name>
</gene>
<dbReference type="InterPro" id="IPR015942">
    <property type="entry name" value="Asp/Glu/hydantoin_racemase"/>
</dbReference>
<evidence type="ECO:0000313" key="2">
    <source>
        <dbReference type="Proteomes" id="UP000284119"/>
    </source>
</evidence>
<evidence type="ECO:0000313" key="1">
    <source>
        <dbReference type="EMBL" id="RJT15803.1"/>
    </source>
</evidence>
<sequence>MRITCLHTADSNIAVFDNAARQLGLMHHEITHLSRPDLLAAAERAGGLTAELRQQTAELLVNLAANADRVLLTCSTLGAAATLANESSAAPVLRVDQALAAQAMQTPGNIVVLCAVETTLSPTRTLFEQAEKHPQAALEVRLVNGAWEKFKQGNLAGYLQTVAAAADAAYRQGANCVVLAQASMAGAAELTQTGVPLTSPACGLRAVVAKPEA</sequence>
<protein>
    <submittedName>
        <fullName evidence="1">Asp/Glu racemase</fullName>
    </submittedName>
</protein>
<accession>A0ABX9P470</accession>
<reference evidence="1 2" key="1">
    <citation type="submission" date="2018-09" db="EMBL/GenBank/DDBJ databases">
        <authorList>
            <person name="Le Fleche-Mateos A."/>
        </authorList>
    </citation>
    <scope>NUCLEOTIDE SEQUENCE [LARGE SCALE GENOMIC DNA]</scope>
    <source>
        <strain evidence="1 2">DSM 30078</strain>
    </source>
</reference>
<dbReference type="GeneID" id="88080088"/>